<protein>
    <submittedName>
        <fullName evidence="2">YrbA protein</fullName>
    </submittedName>
</protein>
<dbReference type="AlphaFoldDB" id="A0A3B0S779"/>
<accession>A0A3B0S779</accession>
<dbReference type="InterPro" id="IPR036065">
    <property type="entry name" value="BolA-like_sf"/>
</dbReference>
<reference evidence="2" key="1">
    <citation type="submission" date="2018-06" db="EMBL/GenBank/DDBJ databases">
        <authorList>
            <person name="Zhirakovskaya E."/>
        </authorList>
    </citation>
    <scope>NUCLEOTIDE SEQUENCE</scope>
</reference>
<dbReference type="Gene3D" id="3.30.300.90">
    <property type="entry name" value="BolA-like"/>
    <property type="match status" value="1"/>
</dbReference>
<dbReference type="PANTHER" id="PTHR46229:SF2">
    <property type="entry name" value="BOLA-LIKE PROTEIN 1"/>
    <property type="match status" value="1"/>
</dbReference>
<dbReference type="EMBL" id="UOED01000109">
    <property type="protein sequence ID" value="VAV96696.1"/>
    <property type="molecule type" value="Genomic_DNA"/>
</dbReference>
<comment type="similarity">
    <text evidence="1">Belongs to the BolA/IbaG family.</text>
</comment>
<dbReference type="PANTHER" id="PTHR46229">
    <property type="entry name" value="BOLA TRANSCRIPTION REGULATOR"/>
    <property type="match status" value="1"/>
</dbReference>
<gene>
    <name evidence="2" type="ORF">MNBD_ALPHA02-2204</name>
</gene>
<sequence>MAMSAQDIEDMIREALPDATIDIQDLRGDGDHYAALVVSQKFTGLSRVKQHQMVYKALKGKMGDDLHALALQTAIPE</sequence>
<dbReference type="SUPFAM" id="SSF82657">
    <property type="entry name" value="BolA-like"/>
    <property type="match status" value="1"/>
</dbReference>
<name>A0A3B0S779_9ZZZZ</name>
<dbReference type="PIRSF" id="PIRSF003113">
    <property type="entry name" value="BolA"/>
    <property type="match status" value="1"/>
</dbReference>
<evidence type="ECO:0000313" key="2">
    <source>
        <dbReference type="EMBL" id="VAV96696.1"/>
    </source>
</evidence>
<dbReference type="InterPro" id="IPR002634">
    <property type="entry name" value="BolA"/>
</dbReference>
<dbReference type="InterPro" id="IPR050961">
    <property type="entry name" value="BolA/IbaG_stress_morph_reg"/>
</dbReference>
<organism evidence="2">
    <name type="scientific">hydrothermal vent metagenome</name>
    <dbReference type="NCBI Taxonomy" id="652676"/>
    <lineage>
        <taxon>unclassified sequences</taxon>
        <taxon>metagenomes</taxon>
        <taxon>ecological metagenomes</taxon>
    </lineage>
</organism>
<dbReference type="Pfam" id="PF01722">
    <property type="entry name" value="BolA"/>
    <property type="match status" value="1"/>
</dbReference>
<proteinExistence type="inferred from homology"/>
<evidence type="ECO:0000256" key="1">
    <source>
        <dbReference type="ARBA" id="ARBA00005578"/>
    </source>
</evidence>